<gene>
    <name evidence="2" type="ORF">EJ05DRAFT_252307</name>
</gene>
<dbReference type="GeneID" id="54481233"/>
<dbReference type="Proteomes" id="UP000799437">
    <property type="component" value="Unassembled WGS sequence"/>
</dbReference>
<accession>A0A6A6WG91</accession>
<protein>
    <submittedName>
        <fullName evidence="2">Uncharacterized protein</fullName>
    </submittedName>
</protein>
<organism evidence="2 3">
    <name type="scientific">Pseudovirgaria hyperparasitica</name>
    <dbReference type="NCBI Taxonomy" id="470096"/>
    <lineage>
        <taxon>Eukaryota</taxon>
        <taxon>Fungi</taxon>
        <taxon>Dikarya</taxon>
        <taxon>Ascomycota</taxon>
        <taxon>Pezizomycotina</taxon>
        <taxon>Dothideomycetes</taxon>
        <taxon>Dothideomycetes incertae sedis</taxon>
        <taxon>Acrospermales</taxon>
        <taxon>Acrospermaceae</taxon>
        <taxon>Pseudovirgaria</taxon>
    </lineage>
</organism>
<evidence type="ECO:0000313" key="3">
    <source>
        <dbReference type="Proteomes" id="UP000799437"/>
    </source>
</evidence>
<keyword evidence="1" id="KW-0472">Membrane</keyword>
<name>A0A6A6WG91_9PEZI</name>
<evidence type="ECO:0000256" key="1">
    <source>
        <dbReference type="SAM" id="Phobius"/>
    </source>
</evidence>
<dbReference type="EMBL" id="ML996567">
    <property type="protein sequence ID" value="KAF2761084.1"/>
    <property type="molecule type" value="Genomic_DNA"/>
</dbReference>
<proteinExistence type="predicted"/>
<keyword evidence="3" id="KW-1185">Reference proteome</keyword>
<keyword evidence="1" id="KW-1133">Transmembrane helix</keyword>
<dbReference type="AlphaFoldDB" id="A0A6A6WG91"/>
<reference evidence="2" key="1">
    <citation type="journal article" date="2020" name="Stud. Mycol.">
        <title>101 Dothideomycetes genomes: a test case for predicting lifestyles and emergence of pathogens.</title>
        <authorList>
            <person name="Haridas S."/>
            <person name="Albert R."/>
            <person name="Binder M."/>
            <person name="Bloem J."/>
            <person name="Labutti K."/>
            <person name="Salamov A."/>
            <person name="Andreopoulos B."/>
            <person name="Baker S."/>
            <person name="Barry K."/>
            <person name="Bills G."/>
            <person name="Bluhm B."/>
            <person name="Cannon C."/>
            <person name="Castanera R."/>
            <person name="Culley D."/>
            <person name="Daum C."/>
            <person name="Ezra D."/>
            <person name="Gonzalez J."/>
            <person name="Henrissat B."/>
            <person name="Kuo A."/>
            <person name="Liang C."/>
            <person name="Lipzen A."/>
            <person name="Lutzoni F."/>
            <person name="Magnuson J."/>
            <person name="Mondo S."/>
            <person name="Nolan M."/>
            <person name="Ohm R."/>
            <person name="Pangilinan J."/>
            <person name="Park H.-J."/>
            <person name="Ramirez L."/>
            <person name="Alfaro M."/>
            <person name="Sun H."/>
            <person name="Tritt A."/>
            <person name="Yoshinaga Y."/>
            <person name="Zwiers L.-H."/>
            <person name="Turgeon B."/>
            <person name="Goodwin S."/>
            <person name="Spatafora J."/>
            <person name="Crous P."/>
            <person name="Grigoriev I."/>
        </authorList>
    </citation>
    <scope>NUCLEOTIDE SEQUENCE</scope>
    <source>
        <strain evidence="2">CBS 121739</strain>
    </source>
</reference>
<evidence type="ECO:0000313" key="2">
    <source>
        <dbReference type="EMBL" id="KAF2761084.1"/>
    </source>
</evidence>
<feature type="transmembrane region" description="Helical" evidence="1">
    <location>
        <begin position="12"/>
        <end position="32"/>
    </location>
</feature>
<keyword evidence="1" id="KW-0812">Transmembrane</keyword>
<sequence>MHIYTLSTFPQFLYLSFVGILICFGVFDEPILHTHIKYVHILIRWHGTIRTYYLPIYHPPTYLPTLYGKTTEPWTEREGGTLSTDPSYFLLLPHPPSSSPSPLLHLHLSWQSTDFEYFCNGLISYYPSSACFSHSLSVCWVCRLFLFVIPSIQNSSWFEIFWIDFVLILPVCSSLESTLCTHTHTYTSIYTHAPTPNTRIRDPPPS</sequence>
<dbReference type="RefSeq" id="XP_033603535.1">
    <property type="nucleotide sequence ID" value="XM_033740179.1"/>
</dbReference>